<name>A0A481Z2H9_9VIRU</name>
<proteinExistence type="predicted"/>
<organism evidence="1">
    <name type="scientific">Pithovirus LCPAC101</name>
    <dbReference type="NCBI Taxonomy" id="2506586"/>
    <lineage>
        <taxon>Viruses</taxon>
        <taxon>Pithoviruses</taxon>
    </lineage>
</organism>
<sequence>MGCDYYIVITLAIISKNKSIDVEYIEYRRDRMYNSFEYDSDNDDYFKIQEMEYYKIQEECNKRNCELYNDGIWNIKNEEKIQNYIYIIQGEYEGKFENIKTITKYYNLVDR</sequence>
<protein>
    <submittedName>
        <fullName evidence="1">Uncharacterized protein</fullName>
    </submittedName>
</protein>
<reference evidence="1" key="1">
    <citation type="journal article" date="2019" name="MBio">
        <title>Virus Genomes from Deep Sea Sediments Expand the Ocean Megavirome and Support Independent Origins of Viral Gigantism.</title>
        <authorList>
            <person name="Backstrom D."/>
            <person name="Yutin N."/>
            <person name="Jorgensen S.L."/>
            <person name="Dharamshi J."/>
            <person name="Homa F."/>
            <person name="Zaremba-Niedwiedzka K."/>
            <person name="Spang A."/>
            <person name="Wolf Y.I."/>
            <person name="Koonin E.V."/>
            <person name="Ettema T.J."/>
        </authorList>
    </citation>
    <scope>NUCLEOTIDE SEQUENCE</scope>
</reference>
<gene>
    <name evidence="1" type="ORF">LCPAC101_02150</name>
</gene>
<accession>A0A481Z2H9</accession>
<evidence type="ECO:0000313" key="1">
    <source>
        <dbReference type="EMBL" id="QBK89932.1"/>
    </source>
</evidence>
<dbReference type="EMBL" id="MK500447">
    <property type="protein sequence ID" value="QBK89932.1"/>
    <property type="molecule type" value="Genomic_DNA"/>
</dbReference>